<proteinExistence type="inferred from homology"/>
<keyword evidence="3 9" id="KW-1003">Cell membrane</keyword>
<evidence type="ECO:0000313" key="10">
    <source>
        <dbReference type="EMBL" id="PIW37165.1"/>
    </source>
</evidence>
<evidence type="ECO:0000256" key="7">
    <source>
        <dbReference type="ARBA" id="ARBA00023010"/>
    </source>
</evidence>
<dbReference type="GO" id="GO:0006605">
    <property type="term" value="P:protein targeting"/>
    <property type="evidence" value="ECO:0007669"/>
    <property type="project" value="UniProtKB-UniRule"/>
</dbReference>
<dbReference type="Gene3D" id="1.20.5.1030">
    <property type="entry name" value="Preprotein translocase secy subunit"/>
    <property type="match status" value="1"/>
</dbReference>
<sequence length="65" mass="7532">MAEKREGNPLSSYLKGAWSELRKVTWPSRKETWTKSWIVIWFSLAFAVCLGGIDYILNEVVTRLV</sequence>
<keyword evidence="5 9" id="KW-0653">Protein transport</keyword>
<dbReference type="HAMAP" id="MF_00422">
    <property type="entry name" value="SecE"/>
    <property type="match status" value="1"/>
</dbReference>
<dbReference type="Pfam" id="PF00584">
    <property type="entry name" value="SecE"/>
    <property type="match status" value="1"/>
</dbReference>
<dbReference type="GO" id="GO:0005886">
    <property type="term" value="C:plasma membrane"/>
    <property type="evidence" value="ECO:0007669"/>
    <property type="project" value="UniProtKB-SubCell"/>
</dbReference>
<dbReference type="Proteomes" id="UP000230292">
    <property type="component" value="Unassembled WGS sequence"/>
</dbReference>
<keyword evidence="8 9" id="KW-0472">Membrane</keyword>
<protein>
    <recommendedName>
        <fullName evidence="9">Protein translocase subunit SecE</fullName>
    </recommendedName>
</protein>
<accession>A0A2M7H4L6</accession>
<dbReference type="InterPro" id="IPR038379">
    <property type="entry name" value="SecE_sf"/>
</dbReference>
<reference evidence="10 11" key="1">
    <citation type="submission" date="2017-09" db="EMBL/GenBank/DDBJ databases">
        <title>Depth-based differentiation of microbial function through sediment-hosted aquifers and enrichment of novel symbionts in the deep terrestrial subsurface.</title>
        <authorList>
            <person name="Probst A.J."/>
            <person name="Ladd B."/>
            <person name="Jarett J.K."/>
            <person name="Geller-Mcgrath D.E."/>
            <person name="Sieber C.M."/>
            <person name="Emerson J.B."/>
            <person name="Anantharaman K."/>
            <person name="Thomas B.C."/>
            <person name="Malmstrom R."/>
            <person name="Stieglmeier M."/>
            <person name="Klingl A."/>
            <person name="Woyke T."/>
            <person name="Ryan C.M."/>
            <person name="Banfield J.F."/>
        </authorList>
    </citation>
    <scope>NUCLEOTIDE SEQUENCE [LARGE SCALE GENOMIC DNA]</scope>
    <source>
        <strain evidence="10">CG15_BIG_FIL_POST_REV_8_21_14_020_45_12</strain>
    </source>
</reference>
<evidence type="ECO:0000256" key="2">
    <source>
        <dbReference type="ARBA" id="ARBA00022448"/>
    </source>
</evidence>
<dbReference type="PANTHER" id="PTHR33910:SF1">
    <property type="entry name" value="PROTEIN TRANSLOCASE SUBUNIT SECE"/>
    <property type="match status" value="1"/>
</dbReference>
<comment type="similarity">
    <text evidence="9">Belongs to the SecE/SEC61-gamma family.</text>
</comment>
<dbReference type="NCBIfam" id="TIGR00964">
    <property type="entry name" value="secE_bact"/>
    <property type="match status" value="1"/>
</dbReference>
<evidence type="ECO:0000256" key="5">
    <source>
        <dbReference type="ARBA" id="ARBA00022927"/>
    </source>
</evidence>
<dbReference type="GO" id="GO:0065002">
    <property type="term" value="P:intracellular protein transmembrane transport"/>
    <property type="evidence" value="ECO:0007669"/>
    <property type="project" value="UniProtKB-UniRule"/>
</dbReference>
<comment type="function">
    <text evidence="9">Essential subunit of the Sec protein translocation channel SecYEG. Clamps together the 2 halves of SecY. May contact the channel plug during translocation.</text>
</comment>
<feature type="transmembrane region" description="Helical" evidence="9">
    <location>
        <begin position="36"/>
        <end position="57"/>
    </location>
</feature>
<comment type="subcellular location">
    <subcellularLocation>
        <location evidence="9">Cell membrane</location>
        <topology evidence="9">Single-pass membrane protein</topology>
    </subcellularLocation>
    <subcellularLocation>
        <location evidence="1">Membrane</location>
    </subcellularLocation>
</comment>
<dbReference type="GO" id="GO:0009306">
    <property type="term" value="P:protein secretion"/>
    <property type="evidence" value="ECO:0007669"/>
    <property type="project" value="UniProtKB-UniRule"/>
</dbReference>
<evidence type="ECO:0000256" key="3">
    <source>
        <dbReference type="ARBA" id="ARBA00022475"/>
    </source>
</evidence>
<gene>
    <name evidence="9 10" type="primary">secE</name>
    <name evidence="10" type="ORF">COW24_01750</name>
</gene>
<evidence type="ECO:0000256" key="1">
    <source>
        <dbReference type="ARBA" id="ARBA00004370"/>
    </source>
</evidence>
<dbReference type="EMBL" id="PFGC01000020">
    <property type="protein sequence ID" value="PIW37165.1"/>
    <property type="molecule type" value="Genomic_DNA"/>
</dbReference>
<dbReference type="PANTHER" id="PTHR33910">
    <property type="entry name" value="PROTEIN TRANSLOCASE SUBUNIT SECE"/>
    <property type="match status" value="1"/>
</dbReference>
<dbReference type="AlphaFoldDB" id="A0A2M7H4L6"/>
<keyword evidence="6 9" id="KW-1133">Transmembrane helix</keyword>
<dbReference type="GO" id="GO:0008320">
    <property type="term" value="F:protein transmembrane transporter activity"/>
    <property type="evidence" value="ECO:0007669"/>
    <property type="project" value="UniProtKB-UniRule"/>
</dbReference>
<evidence type="ECO:0000256" key="9">
    <source>
        <dbReference type="HAMAP-Rule" id="MF_00422"/>
    </source>
</evidence>
<evidence type="ECO:0000256" key="6">
    <source>
        <dbReference type="ARBA" id="ARBA00022989"/>
    </source>
</evidence>
<organism evidence="10 11">
    <name type="scientific">Candidatus Kerfeldbacteria bacterium CG15_BIG_FIL_POST_REV_8_21_14_020_45_12</name>
    <dbReference type="NCBI Taxonomy" id="2014247"/>
    <lineage>
        <taxon>Bacteria</taxon>
        <taxon>Candidatus Kerfeldiibacteriota</taxon>
    </lineage>
</organism>
<keyword evidence="7 9" id="KW-0811">Translocation</keyword>
<keyword evidence="2 9" id="KW-0813">Transport</keyword>
<comment type="caution">
    <text evidence="10">The sequence shown here is derived from an EMBL/GenBank/DDBJ whole genome shotgun (WGS) entry which is preliminary data.</text>
</comment>
<dbReference type="InterPro" id="IPR005807">
    <property type="entry name" value="SecE_bac"/>
</dbReference>
<dbReference type="InterPro" id="IPR001901">
    <property type="entry name" value="Translocase_SecE/Sec61-g"/>
</dbReference>
<evidence type="ECO:0000256" key="8">
    <source>
        <dbReference type="ARBA" id="ARBA00023136"/>
    </source>
</evidence>
<evidence type="ECO:0000313" key="11">
    <source>
        <dbReference type="Proteomes" id="UP000230292"/>
    </source>
</evidence>
<evidence type="ECO:0000256" key="4">
    <source>
        <dbReference type="ARBA" id="ARBA00022692"/>
    </source>
</evidence>
<comment type="subunit">
    <text evidence="9">Component of the Sec protein translocase complex. Heterotrimer consisting of SecY, SecE and SecG subunits. The heterotrimers can form oligomers, although 1 heterotrimer is thought to be able to translocate proteins. Interacts with the ribosome. Interacts with SecDF, and other proteins may be involved. Interacts with SecA.</text>
</comment>
<dbReference type="GO" id="GO:0043952">
    <property type="term" value="P:protein transport by the Sec complex"/>
    <property type="evidence" value="ECO:0007669"/>
    <property type="project" value="UniProtKB-UniRule"/>
</dbReference>
<name>A0A2M7H4L6_9BACT</name>
<keyword evidence="4 9" id="KW-0812">Transmembrane</keyword>